<evidence type="ECO:0000256" key="1">
    <source>
        <dbReference type="SAM" id="Coils"/>
    </source>
</evidence>
<sequence length="435" mass="50493">MEGISKLDFLVKTLDSRERDKHFIEKNRNLIVPNIAANDRYIAKSIKSMSRRVSRRTLTMKSGAKLRKVVNYSNKDGRISSQDYKEQLPEIISSKMDISILKQKLNSPRDIFHNESLKTVSERRLERKNHISKLCKKLRKHQQNETFETSPTTILELKSGSTRTCSKKNSDLPPANPANFAPVGSKLNTSLNRFQLLNEVKLDYSKVKRINFNSYSNAAKFLKNHKEEKDANQLIQSLKVHKRKTSMHEAEKNERRELEQARNRTQAVQIIPFHVKLSPNTTQKNFEIYGQQISPVREKQMQKNQAMLEKLGLMKNITDEEDSQSEDNDKEPKFKGLSDTKKDIDIKKKTHLFPFEISHNDHFPEDKKVIPLRPMKTSGFFGSQKLFEAAKNGYHLKVQDNNYQSLKNAIHDTKIIEELKNTRLDPGNILFSNFQ</sequence>
<evidence type="ECO:0000313" key="3">
    <source>
        <dbReference type="Proteomes" id="UP001295684"/>
    </source>
</evidence>
<reference evidence="2" key="1">
    <citation type="submission" date="2023-07" db="EMBL/GenBank/DDBJ databases">
        <authorList>
            <consortium name="AG Swart"/>
            <person name="Singh M."/>
            <person name="Singh A."/>
            <person name="Seah K."/>
            <person name="Emmerich C."/>
        </authorList>
    </citation>
    <scope>NUCLEOTIDE SEQUENCE</scope>
    <source>
        <strain evidence="2">DP1</strain>
    </source>
</reference>
<proteinExistence type="predicted"/>
<evidence type="ECO:0000313" key="2">
    <source>
        <dbReference type="EMBL" id="CAI2364893.1"/>
    </source>
</evidence>
<feature type="coiled-coil region" evidence="1">
    <location>
        <begin position="241"/>
        <end position="268"/>
    </location>
</feature>
<comment type="caution">
    <text evidence="2">The sequence shown here is derived from an EMBL/GenBank/DDBJ whole genome shotgun (WGS) entry which is preliminary data.</text>
</comment>
<accession>A0AAD1UA55</accession>
<keyword evidence="1" id="KW-0175">Coiled coil</keyword>
<dbReference type="AlphaFoldDB" id="A0AAD1UA55"/>
<dbReference type="EMBL" id="CAMPGE010006048">
    <property type="protein sequence ID" value="CAI2364893.1"/>
    <property type="molecule type" value="Genomic_DNA"/>
</dbReference>
<gene>
    <name evidence="2" type="ORF">ECRASSUSDP1_LOCUS6243</name>
</gene>
<name>A0AAD1UA55_EUPCR</name>
<organism evidence="2 3">
    <name type="scientific">Euplotes crassus</name>
    <dbReference type="NCBI Taxonomy" id="5936"/>
    <lineage>
        <taxon>Eukaryota</taxon>
        <taxon>Sar</taxon>
        <taxon>Alveolata</taxon>
        <taxon>Ciliophora</taxon>
        <taxon>Intramacronucleata</taxon>
        <taxon>Spirotrichea</taxon>
        <taxon>Hypotrichia</taxon>
        <taxon>Euplotida</taxon>
        <taxon>Euplotidae</taxon>
        <taxon>Moneuplotes</taxon>
    </lineage>
</organism>
<keyword evidence="3" id="KW-1185">Reference proteome</keyword>
<dbReference type="Proteomes" id="UP001295684">
    <property type="component" value="Unassembled WGS sequence"/>
</dbReference>
<protein>
    <submittedName>
        <fullName evidence="2">Uncharacterized protein</fullName>
    </submittedName>
</protein>